<dbReference type="SUPFAM" id="SSF52540">
    <property type="entry name" value="P-loop containing nucleoside triphosphate hydrolases"/>
    <property type="match status" value="1"/>
</dbReference>
<dbReference type="Proteomes" id="UP000007797">
    <property type="component" value="Unassembled WGS sequence"/>
</dbReference>
<dbReference type="PANTHER" id="PTHR43394:SF11">
    <property type="entry name" value="ATP-BINDING CASSETTE TRANSPORTER"/>
    <property type="match status" value="1"/>
</dbReference>
<protein>
    <submittedName>
        <fullName evidence="4">ABC transporter B family protein</fullName>
    </submittedName>
</protein>
<name>F4PLB7_CACFS</name>
<dbReference type="PROSITE" id="PS50893">
    <property type="entry name" value="ABC_TRANSPORTER_2"/>
    <property type="match status" value="1"/>
</dbReference>
<dbReference type="FunFam" id="3.40.50.300:FF:002695">
    <property type="entry name" value="ABC multidrug transporter, putative"/>
    <property type="match status" value="1"/>
</dbReference>
<dbReference type="EMBL" id="GL883008">
    <property type="protein sequence ID" value="EGG23339.1"/>
    <property type="molecule type" value="Genomic_DNA"/>
</dbReference>
<dbReference type="GO" id="GO:0005524">
    <property type="term" value="F:ATP binding"/>
    <property type="evidence" value="ECO:0007669"/>
    <property type="project" value="InterPro"/>
</dbReference>
<dbReference type="STRING" id="1054147.F4PLB7"/>
<dbReference type="KEGG" id="dfa:DFA_05471"/>
<dbReference type="InterPro" id="IPR003439">
    <property type="entry name" value="ABC_transporter-like_ATP-bd"/>
</dbReference>
<dbReference type="GO" id="GO:0090374">
    <property type="term" value="P:oligopeptide export from mitochondrion"/>
    <property type="evidence" value="ECO:0007669"/>
    <property type="project" value="TreeGrafter"/>
</dbReference>
<organism evidence="4 5">
    <name type="scientific">Cavenderia fasciculata</name>
    <name type="common">Slime mold</name>
    <name type="synonym">Dictyostelium fasciculatum</name>
    <dbReference type="NCBI Taxonomy" id="261658"/>
    <lineage>
        <taxon>Eukaryota</taxon>
        <taxon>Amoebozoa</taxon>
        <taxon>Evosea</taxon>
        <taxon>Eumycetozoa</taxon>
        <taxon>Dictyostelia</taxon>
        <taxon>Acytosteliales</taxon>
        <taxon>Cavenderiaceae</taxon>
        <taxon>Cavenderia</taxon>
    </lineage>
</organism>
<dbReference type="InterPro" id="IPR039421">
    <property type="entry name" value="Type_1_exporter"/>
</dbReference>
<dbReference type="Pfam" id="PF00005">
    <property type="entry name" value="ABC_tran"/>
    <property type="match status" value="1"/>
</dbReference>
<dbReference type="GO" id="GO:0005743">
    <property type="term" value="C:mitochondrial inner membrane"/>
    <property type="evidence" value="ECO:0007669"/>
    <property type="project" value="TreeGrafter"/>
</dbReference>
<evidence type="ECO:0000259" key="3">
    <source>
        <dbReference type="PROSITE" id="PS50893"/>
    </source>
</evidence>
<dbReference type="GeneID" id="14875372"/>
<dbReference type="OrthoDB" id="6500128at2759"/>
<evidence type="ECO:0000256" key="2">
    <source>
        <dbReference type="ARBA" id="ARBA00022737"/>
    </source>
</evidence>
<dbReference type="PROSITE" id="PS00211">
    <property type="entry name" value="ABC_TRANSPORTER_1"/>
    <property type="match status" value="1"/>
</dbReference>
<accession>F4PLB7</accession>
<feature type="domain" description="ABC transporter" evidence="3">
    <location>
        <begin position="2"/>
        <end position="157"/>
    </location>
</feature>
<evidence type="ECO:0000256" key="1">
    <source>
        <dbReference type="ARBA" id="ARBA00022448"/>
    </source>
</evidence>
<dbReference type="PANTHER" id="PTHR43394">
    <property type="entry name" value="ATP-DEPENDENT PERMEASE MDL1, MITOCHONDRIAL"/>
    <property type="match status" value="1"/>
</dbReference>
<evidence type="ECO:0000313" key="4">
    <source>
        <dbReference type="EMBL" id="EGG23339.1"/>
    </source>
</evidence>
<gene>
    <name evidence="4" type="ORF">DFA_05471</name>
</gene>
<sequence>MVGQEPILFGGTIGQNISYGKDGATQQEIIDAAKVANAHDFIINLPNGYDTQCGEKYTQLSGGQKQRIAIARAVIRNPRILLLDEATSALDNESEKLVSQALEAITKGRTTLVIAHKLSTIQNADTIAFVKGGQIIERGSHEELLEQEGPYYQLIQRQKL</sequence>
<dbReference type="AlphaFoldDB" id="F4PLB7"/>
<dbReference type="GO" id="GO:0016887">
    <property type="term" value="F:ATP hydrolysis activity"/>
    <property type="evidence" value="ECO:0007669"/>
    <property type="project" value="InterPro"/>
</dbReference>
<keyword evidence="5" id="KW-1185">Reference proteome</keyword>
<keyword evidence="2" id="KW-0677">Repeat</keyword>
<dbReference type="RefSeq" id="XP_004361190.1">
    <property type="nucleotide sequence ID" value="XM_004361133.1"/>
</dbReference>
<evidence type="ECO:0000313" key="5">
    <source>
        <dbReference type="Proteomes" id="UP000007797"/>
    </source>
</evidence>
<dbReference type="InterPro" id="IPR027417">
    <property type="entry name" value="P-loop_NTPase"/>
</dbReference>
<dbReference type="GO" id="GO:0015421">
    <property type="term" value="F:ABC-type oligopeptide transporter activity"/>
    <property type="evidence" value="ECO:0007669"/>
    <property type="project" value="TreeGrafter"/>
</dbReference>
<dbReference type="OMA" id="RPEPFFV"/>
<keyword evidence="1" id="KW-0813">Transport</keyword>
<dbReference type="Gene3D" id="3.40.50.300">
    <property type="entry name" value="P-loop containing nucleotide triphosphate hydrolases"/>
    <property type="match status" value="1"/>
</dbReference>
<dbReference type="InterPro" id="IPR017871">
    <property type="entry name" value="ABC_transporter-like_CS"/>
</dbReference>
<reference evidence="5" key="1">
    <citation type="journal article" date="2011" name="Genome Res.">
        <title>Phylogeny-wide analysis of social amoeba genomes highlights ancient origins for complex intercellular communication.</title>
        <authorList>
            <person name="Heidel A.J."/>
            <person name="Lawal H.M."/>
            <person name="Felder M."/>
            <person name="Schilde C."/>
            <person name="Helps N.R."/>
            <person name="Tunggal B."/>
            <person name="Rivero F."/>
            <person name="John U."/>
            <person name="Schleicher M."/>
            <person name="Eichinger L."/>
            <person name="Platzer M."/>
            <person name="Noegel A.A."/>
            <person name="Schaap P."/>
            <person name="Gloeckner G."/>
        </authorList>
    </citation>
    <scope>NUCLEOTIDE SEQUENCE [LARGE SCALE GENOMIC DNA]</scope>
    <source>
        <strain evidence="5">SH3</strain>
    </source>
</reference>
<proteinExistence type="predicted"/>